<organism evidence="2 3">
    <name type="scientific">Bombella pollinis</name>
    <dbReference type="NCBI Taxonomy" id="2967337"/>
    <lineage>
        <taxon>Bacteria</taxon>
        <taxon>Pseudomonadati</taxon>
        <taxon>Pseudomonadota</taxon>
        <taxon>Alphaproteobacteria</taxon>
        <taxon>Acetobacterales</taxon>
        <taxon>Acetobacteraceae</taxon>
        <taxon>Bombella</taxon>
    </lineage>
</organism>
<feature type="transmembrane region" description="Helical" evidence="1">
    <location>
        <begin position="526"/>
        <end position="548"/>
    </location>
</feature>
<feature type="transmembrane region" description="Helical" evidence="1">
    <location>
        <begin position="555"/>
        <end position="574"/>
    </location>
</feature>
<proteinExistence type="predicted"/>
<dbReference type="EMBL" id="JANIDX010000001">
    <property type="protein sequence ID" value="MCX5618839.1"/>
    <property type="molecule type" value="Genomic_DNA"/>
</dbReference>
<comment type="caution">
    <text evidence="2">The sequence shown here is derived from an EMBL/GenBank/DDBJ whole genome shotgun (WGS) entry which is preliminary data.</text>
</comment>
<evidence type="ECO:0000313" key="2">
    <source>
        <dbReference type="EMBL" id="MCX5618839.1"/>
    </source>
</evidence>
<evidence type="ECO:0000256" key="1">
    <source>
        <dbReference type="SAM" id="Phobius"/>
    </source>
</evidence>
<feature type="transmembrane region" description="Helical" evidence="1">
    <location>
        <begin position="586"/>
        <end position="606"/>
    </location>
</feature>
<protein>
    <submittedName>
        <fullName evidence="2">PepSY domain-containing protein</fullName>
    </submittedName>
</protein>
<keyword evidence="3" id="KW-1185">Reference proteome</keyword>
<feature type="transmembrane region" description="Helical" evidence="1">
    <location>
        <begin position="483"/>
        <end position="506"/>
    </location>
</feature>
<feature type="transmembrane region" description="Helical" evidence="1">
    <location>
        <begin position="45"/>
        <end position="63"/>
    </location>
</feature>
<reference evidence="2 3" key="1">
    <citation type="submission" date="2022-07" db="EMBL/GenBank/DDBJ databases">
        <title>Bombella genomes.</title>
        <authorList>
            <person name="Harer L."/>
            <person name="Styblova S."/>
            <person name="Ehrmann M."/>
        </authorList>
    </citation>
    <scope>NUCLEOTIDE SEQUENCE [LARGE SCALE GENOMIC DNA]</scope>
    <source>
        <strain evidence="2 3">TMW 2.2556</strain>
    </source>
</reference>
<feature type="transmembrane region" description="Helical" evidence="1">
    <location>
        <begin position="259"/>
        <end position="286"/>
    </location>
</feature>
<feature type="transmembrane region" description="Helical" evidence="1">
    <location>
        <begin position="12"/>
        <end position="33"/>
    </location>
</feature>
<keyword evidence="1" id="KW-0812">Transmembrane</keyword>
<gene>
    <name evidence="2" type="ORF">NQF89_00135</name>
</gene>
<dbReference type="Proteomes" id="UP001165575">
    <property type="component" value="Unassembled WGS sequence"/>
</dbReference>
<dbReference type="InterPro" id="IPR005625">
    <property type="entry name" value="PepSY-ass_TM"/>
</dbReference>
<sequence length="626" mass="68998">MTTPNTPLWRRITIGIACCTFIIGGSIPIATWLNIPHHYGVTGSSLFLLSSCFIALMGLTALIGTGVGRNIHRIARRYQTLHRWIGITTGSLLAMGFLAGALTLFAAPLQQWSIARLPPPSPLETSLLPLDKTTLDTLGVHTPLQYRITLTSPTTAQLSLPLAPELPLALPAAQILIHQISPHTSSLYYLAPTPAPSFIGGLHRRMGLPLPEPWAMPIIGIICLFYGLALLSGVILLLPGMWRNLMTVRLHGRARRRWLDLHSLLGLCSMPFHLIIALTTALFAFFPLFCSISDTHIVSESKQNTHSLISPESVLTQLHTLAPHFQPYRLDYILSPITADTLAARVMLHAPLYSPNPLSSKPLQTYPFLFVQGIDTYNPMIGRDRASITLNPYTGSVLEETNLSSHQSLARRLLTWCLALHFGSFGGEFVRWLYIILALCGVGFFHTANQLWLNTHRKTIKKKSSRLESSTTLWLDRITEGSLMGCLLGLCGVIALSPLTTHLIPLGNITKMASLPSIAQTSMMRLYQHITLFYYTCFALSILSCATFPRYIYRVLILILSASFLTTALTIVTLRHTAMQNTATCSLTLALALATISLWASAGFILTKRMSFLPHLSVKDPPTPEA</sequence>
<evidence type="ECO:0000313" key="3">
    <source>
        <dbReference type="Proteomes" id="UP001165575"/>
    </source>
</evidence>
<dbReference type="PANTHER" id="PTHR34219:SF9">
    <property type="entry name" value="IRON-REGULATED INNER MEMBRANE PROTEIN"/>
    <property type="match status" value="1"/>
</dbReference>
<dbReference type="Pfam" id="PF03929">
    <property type="entry name" value="PepSY_TM"/>
    <property type="match status" value="1"/>
</dbReference>
<dbReference type="RefSeq" id="WP_266137221.1">
    <property type="nucleotide sequence ID" value="NZ_JANIDX010000001.1"/>
</dbReference>
<dbReference type="PANTHER" id="PTHR34219">
    <property type="entry name" value="IRON-REGULATED INNER MEMBRANE PROTEIN-RELATED"/>
    <property type="match status" value="1"/>
</dbReference>
<name>A0ABT3WLY1_9PROT</name>
<accession>A0ABT3WLY1</accession>
<feature type="transmembrane region" description="Helical" evidence="1">
    <location>
        <begin position="214"/>
        <end position="238"/>
    </location>
</feature>
<feature type="transmembrane region" description="Helical" evidence="1">
    <location>
        <begin position="84"/>
        <end position="107"/>
    </location>
</feature>
<feature type="transmembrane region" description="Helical" evidence="1">
    <location>
        <begin position="432"/>
        <end position="453"/>
    </location>
</feature>
<keyword evidence="1" id="KW-0472">Membrane</keyword>
<keyword evidence="1" id="KW-1133">Transmembrane helix</keyword>